<keyword evidence="2" id="KW-1185">Reference proteome</keyword>
<dbReference type="Proteomes" id="UP000236721">
    <property type="component" value="Unassembled WGS sequence"/>
</dbReference>
<reference evidence="2" key="1">
    <citation type="submission" date="2016-10" db="EMBL/GenBank/DDBJ databases">
        <authorList>
            <person name="Varghese N."/>
            <person name="Submissions S."/>
        </authorList>
    </citation>
    <scope>NUCLEOTIDE SEQUENCE [LARGE SCALE GENOMIC DNA]</scope>
    <source>
        <strain evidence="2">CGMCC 1.7062</strain>
    </source>
</reference>
<protein>
    <submittedName>
        <fullName evidence="1">Uncharacterized protein</fullName>
    </submittedName>
</protein>
<accession>A0A1H6AAG2</accession>
<proteinExistence type="predicted"/>
<name>A0A1H6AAG2_9VIBR</name>
<gene>
    <name evidence="1" type="ORF">SAMN04488244_11484</name>
</gene>
<dbReference type="EMBL" id="FNVG01000014">
    <property type="protein sequence ID" value="SEG44736.1"/>
    <property type="molecule type" value="Genomic_DNA"/>
</dbReference>
<dbReference type="AlphaFoldDB" id="A0A1H6AAG2"/>
<evidence type="ECO:0000313" key="1">
    <source>
        <dbReference type="EMBL" id="SEG44736.1"/>
    </source>
</evidence>
<sequence length="119" mass="13344">MTLTSTKRQLQSLVTALRQNHILFDSELLNNALSGEMKPIIIIKAEAETLFGITSQILNTTNECVRRFNGIDNRLINTACLAVLESLKQAKNLSLDSNLSVVPPTIDPQCQYYHSKQDR</sequence>
<organism evidence="1 2">
    <name type="scientific">Vibrio hangzhouensis</name>
    <dbReference type="NCBI Taxonomy" id="462991"/>
    <lineage>
        <taxon>Bacteria</taxon>
        <taxon>Pseudomonadati</taxon>
        <taxon>Pseudomonadota</taxon>
        <taxon>Gammaproteobacteria</taxon>
        <taxon>Vibrionales</taxon>
        <taxon>Vibrionaceae</taxon>
        <taxon>Vibrio</taxon>
    </lineage>
</organism>
<evidence type="ECO:0000313" key="2">
    <source>
        <dbReference type="Proteomes" id="UP000236721"/>
    </source>
</evidence>